<sequence>MVSYDMKWSTRGSGRNYDSLNGFGAVIGHYSGMVLDYATCNRKCKKCDNNDGHVPDHDCRRNFYGSAKAMEPCVGKKLVVESEILKSQNVEVGVLIGDDDSSTIAACRSASNHPILKQSDKNHASKGVKKQLYGIKKKHKELTKEGITYLHKCFTYAIAQNTGNSIAMTAAIRSIPHHAFNDHTQCGIWCGYIKNKENYDHRAVPGGFSNQNLFQDLKEVFYKLADNAAKFACGASSNRNESLNATMASKAPKSRCYSMSASADFRFSCSVAQKNLGEKYTQDIANQIQLSSGKHHLRHISKTDKTYLQRKARINTHQYKKKRMEQKKLRSILRYRRENSEGLTYESNCGLLTQPAVPIEEENNERDNESDIPIILFDLETSSLRRDCDILQIATKSVKKHFDIYINPTQQVSIDYMML</sequence>
<gene>
    <name evidence="3" type="primary">LOC112467323</name>
</gene>
<dbReference type="Proteomes" id="UP000504618">
    <property type="component" value="Unplaced"/>
</dbReference>
<protein>
    <submittedName>
        <fullName evidence="3">Uncharacterized protein LOC112467323</fullName>
    </submittedName>
</protein>
<accession>A0A6J1RBP7</accession>
<dbReference type="Pfam" id="PF20700">
    <property type="entry name" value="Mutator"/>
    <property type="match status" value="1"/>
</dbReference>
<dbReference type="RefSeq" id="XP_024891678.1">
    <property type="nucleotide sequence ID" value="XM_025035910.1"/>
</dbReference>
<name>A0A6J1RBP7_9HYME</name>
<evidence type="ECO:0000313" key="3">
    <source>
        <dbReference type="RefSeq" id="XP_024891678.1"/>
    </source>
</evidence>
<dbReference type="OrthoDB" id="6095482at2759"/>
<dbReference type="InterPro" id="IPR049012">
    <property type="entry name" value="Mutator_transp_dom"/>
</dbReference>
<evidence type="ECO:0000313" key="2">
    <source>
        <dbReference type="Proteomes" id="UP000504618"/>
    </source>
</evidence>
<feature type="domain" description="Mutator-like transposase" evidence="1">
    <location>
        <begin position="2"/>
        <end position="190"/>
    </location>
</feature>
<keyword evidence="2" id="KW-1185">Reference proteome</keyword>
<reference evidence="3" key="1">
    <citation type="submission" date="2025-08" db="UniProtKB">
        <authorList>
            <consortium name="RefSeq"/>
        </authorList>
    </citation>
    <scope>IDENTIFICATION</scope>
    <source>
        <tissue evidence="3">Whole body</tissue>
    </source>
</reference>
<evidence type="ECO:0000259" key="1">
    <source>
        <dbReference type="Pfam" id="PF20700"/>
    </source>
</evidence>
<proteinExistence type="predicted"/>
<dbReference type="GeneID" id="112467323"/>
<dbReference type="AlphaFoldDB" id="A0A6J1RBP7"/>
<organism evidence="2 3">
    <name type="scientific">Temnothorax curvispinosus</name>
    <dbReference type="NCBI Taxonomy" id="300111"/>
    <lineage>
        <taxon>Eukaryota</taxon>
        <taxon>Metazoa</taxon>
        <taxon>Ecdysozoa</taxon>
        <taxon>Arthropoda</taxon>
        <taxon>Hexapoda</taxon>
        <taxon>Insecta</taxon>
        <taxon>Pterygota</taxon>
        <taxon>Neoptera</taxon>
        <taxon>Endopterygota</taxon>
        <taxon>Hymenoptera</taxon>
        <taxon>Apocrita</taxon>
        <taxon>Aculeata</taxon>
        <taxon>Formicoidea</taxon>
        <taxon>Formicidae</taxon>
        <taxon>Myrmicinae</taxon>
        <taxon>Temnothorax</taxon>
    </lineage>
</organism>